<dbReference type="OrthoDB" id="2414439at2"/>
<dbReference type="CDD" id="cd17321">
    <property type="entry name" value="MFS_MMR_MDR_like"/>
    <property type="match status" value="1"/>
</dbReference>
<dbReference type="GO" id="GO:0022857">
    <property type="term" value="F:transmembrane transporter activity"/>
    <property type="evidence" value="ECO:0007669"/>
    <property type="project" value="InterPro"/>
</dbReference>
<dbReference type="PROSITE" id="PS50850">
    <property type="entry name" value="MFS"/>
    <property type="match status" value="1"/>
</dbReference>
<name>A0A211YUP1_9PROT</name>
<evidence type="ECO:0000256" key="6">
    <source>
        <dbReference type="ARBA" id="ARBA00023136"/>
    </source>
</evidence>
<organism evidence="9 10">
    <name type="scientific">Inquilinus limosus</name>
    <dbReference type="NCBI Taxonomy" id="171674"/>
    <lineage>
        <taxon>Bacteria</taxon>
        <taxon>Pseudomonadati</taxon>
        <taxon>Pseudomonadota</taxon>
        <taxon>Alphaproteobacteria</taxon>
        <taxon>Rhodospirillales</taxon>
        <taxon>Rhodospirillaceae</taxon>
        <taxon>Inquilinus</taxon>
    </lineage>
</organism>
<feature type="transmembrane region" description="Helical" evidence="7">
    <location>
        <begin position="54"/>
        <end position="74"/>
    </location>
</feature>
<keyword evidence="3" id="KW-1003">Cell membrane</keyword>
<evidence type="ECO:0000259" key="8">
    <source>
        <dbReference type="PROSITE" id="PS50850"/>
    </source>
</evidence>
<evidence type="ECO:0000256" key="1">
    <source>
        <dbReference type="ARBA" id="ARBA00004651"/>
    </source>
</evidence>
<keyword evidence="6 7" id="KW-0472">Membrane</keyword>
<keyword evidence="4 7" id="KW-0812">Transmembrane</keyword>
<feature type="transmembrane region" description="Helical" evidence="7">
    <location>
        <begin position="448"/>
        <end position="471"/>
    </location>
</feature>
<dbReference type="STRING" id="1122125.GCA_000423185_01869"/>
<evidence type="ECO:0000256" key="7">
    <source>
        <dbReference type="SAM" id="Phobius"/>
    </source>
</evidence>
<comment type="caution">
    <text evidence="9">The sequence shown here is derived from an EMBL/GenBank/DDBJ whole genome shotgun (WGS) entry which is preliminary data.</text>
</comment>
<dbReference type="InterPro" id="IPR011701">
    <property type="entry name" value="MFS"/>
</dbReference>
<feature type="transmembrane region" description="Helical" evidence="7">
    <location>
        <begin position="341"/>
        <end position="360"/>
    </location>
</feature>
<accession>A0A211YUP1</accession>
<feature type="domain" description="Major facilitator superfamily (MFS) profile" evidence="8">
    <location>
        <begin position="20"/>
        <end position="475"/>
    </location>
</feature>
<feature type="transmembrane region" description="Helical" evidence="7">
    <location>
        <begin position="173"/>
        <end position="195"/>
    </location>
</feature>
<feature type="transmembrane region" description="Helical" evidence="7">
    <location>
        <begin position="207"/>
        <end position="227"/>
    </location>
</feature>
<feature type="transmembrane region" description="Helical" evidence="7">
    <location>
        <begin position="276"/>
        <end position="299"/>
    </location>
</feature>
<feature type="transmembrane region" description="Helical" evidence="7">
    <location>
        <begin position="311"/>
        <end position="329"/>
    </location>
</feature>
<dbReference type="InterPro" id="IPR004638">
    <property type="entry name" value="EmrB-like"/>
</dbReference>
<dbReference type="Gene3D" id="1.20.1250.20">
    <property type="entry name" value="MFS general substrate transporter like domains"/>
    <property type="match status" value="1"/>
</dbReference>
<keyword evidence="10" id="KW-1185">Reference proteome</keyword>
<dbReference type="PANTHER" id="PTHR42718:SF46">
    <property type="entry name" value="BLR6921 PROTEIN"/>
    <property type="match status" value="1"/>
</dbReference>
<sequence length="489" mass="49707">MTDRPVEPRTAAPRDGRWLALTVLCLGVLMIVLDSTVVNVALPSIKTDLGFNDSTLAWVVNGYLLTFGGFLLLGGRLGDLFGHRRLFLIGLAVFTLASLACGLATNQVFLITFRAVQGLGGAVVSAVALSLIMDLFTEPADRAKAMGVYGFVAAGGGSVGVLLGGLLTGALSWHWIFLINLPIGIAVFGLSLPLLPATRNEAADRRLDIAGAVTVTAALMLAVYAIVNGNDAGWTSAQTFGLLGGAVVLLAAFVAIETRVAAPLMPLGLFRLRSLAVANVIGTLWAAAMFAWFFLSALYMQQVLAYGPMEVGLAFLPANLIMAAFSLGLSARLVMRVGIRLPIVVGLLLAAAGLALFAWAPVGGSFALHVLPGMLLLGLGCGMALNPVLLAAMSEVGPTESGLASGMVNTAFMMGGALGLAILASLAASRTGGLLAAGADQPAALVGGYQAAFLAGACFAALAAVLGAVLLRTPPAAAVPVGEAGPATS</sequence>
<keyword evidence="5 7" id="KW-1133">Transmembrane helix</keyword>
<dbReference type="RefSeq" id="WP_088157710.1">
    <property type="nucleotide sequence ID" value="NZ_NHON01000161.1"/>
</dbReference>
<evidence type="ECO:0000256" key="5">
    <source>
        <dbReference type="ARBA" id="ARBA00022989"/>
    </source>
</evidence>
<dbReference type="Gene3D" id="1.20.1720.10">
    <property type="entry name" value="Multidrug resistance protein D"/>
    <property type="match status" value="1"/>
</dbReference>
<evidence type="ECO:0000313" key="10">
    <source>
        <dbReference type="Proteomes" id="UP000196655"/>
    </source>
</evidence>
<feature type="transmembrane region" description="Helical" evidence="7">
    <location>
        <begin position="18"/>
        <end position="42"/>
    </location>
</feature>
<feature type="transmembrane region" description="Helical" evidence="7">
    <location>
        <begin position="86"/>
        <end position="109"/>
    </location>
</feature>
<dbReference type="Proteomes" id="UP000196655">
    <property type="component" value="Unassembled WGS sequence"/>
</dbReference>
<dbReference type="InterPro" id="IPR020846">
    <property type="entry name" value="MFS_dom"/>
</dbReference>
<dbReference type="NCBIfam" id="TIGR00711">
    <property type="entry name" value="efflux_EmrB"/>
    <property type="match status" value="1"/>
</dbReference>
<evidence type="ECO:0000256" key="2">
    <source>
        <dbReference type="ARBA" id="ARBA00022448"/>
    </source>
</evidence>
<evidence type="ECO:0000256" key="4">
    <source>
        <dbReference type="ARBA" id="ARBA00022692"/>
    </source>
</evidence>
<dbReference type="Pfam" id="PF07690">
    <property type="entry name" value="MFS_1"/>
    <property type="match status" value="1"/>
</dbReference>
<dbReference type="InterPro" id="IPR036259">
    <property type="entry name" value="MFS_trans_sf"/>
</dbReference>
<dbReference type="AlphaFoldDB" id="A0A211YUP1"/>
<feature type="transmembrane region" description="Helical" evidence="7">
    <location>
        <begin position="366"/>
        <end position="391"/>
    </location>
</feature>
<dbReference type="SUPFAM" id="SSF103473">
    <property type="entry name" value="MFS general substrate transporter"/>
    <property type="match status" value="1"/>
</dbReference>
<keyword evidence="2" id="KW-0813">Transport</keyword>
<comment type="subcellular location">
    <subcellularLocation>
        <location evidence="1">Cell membrane</location>
        <topology evidence="1">Multi-pass membrane protein</topology>
    </subcellularLocation>
</comment>
<dbReference type="PRINTS" id="PR01036">
    <property type="entry name" value="TCRTETB"/>
</dbReference>
<feature type="transmembrane region" description="Helical" evidence="7">
    <location>
        <begin position="115"/>
        <end position="136"/>
    </location>
</feature>
<evidence type="ECO:0000256" key="3">
    <source>
        <dbReference type="ARBA" id="ARBA00022475"/>
    </source>
</evidence>
<evidence type="ECO:0000313" key="9">
    <source>
        <dbReference type="EMBL" id="OWJ56732.1"/>
    </source>
</evidence>
<gene>
    <name evidence="9" type="ORF">BWR60_34720</name>
</gene>
<dbReference type="EMBL" id="NHON01000161">
    <property type="protein sequence ID" value="OWJ56732.1"/>
    <property type="molecule type" value="Genomic_DNA"/>
</dbReference>
<feature type="transmembrane region" description="Helical" evidence="7">
    <location>
        <begin position="239"/>
        <end position="256"/>
    </location>
</feature>
<dbReference type="PANTHER" id="PTHR42718">
    <property type="entry name" value="MAJOR FACILITATOR SUPERFAMILY MULTIDRUG TRANSPORTER MFSC"/>
    <property type="match status" value="1"/>
</dbReference>
<protein>
    <submittedName>
        <fullName evidence="9">MFS transporter</fullName>
    </submittedName>
</protein>
<proteinExistence type="predicted"/>
<feature type="transmembrane region" description="Helical" evidence="7">
    <location>
        <begin position="148"/>
        <end position="167"/>
    </location>
</feature>
<reference evidence="10" key="1">
    <citation type="submission" date="2017-05" db="EMBL/GenBank/DDBJ databases">
        <authorList>
            <person name="Macchi M."/>
            <person name="Festa S."/>
            <person name="Coppotelli B.M."/>
            <person name="Morelli I.S."/>
        </authorList>
    </citation>
    <scope>NUCLEOTIDE SEQUENCE [LARGE SCALE GENOMIC DNA]</scope>
    <source>
        <strain evidence="10">I</strain>
    </source>
</reference>
<dbReference type="GO" id="GO:0005886">
    <property type="term" value="C:plasma membrane"/>
    <property type="evidence" value="ECO:0007669"/>
    <property type="project" value="UniProtKB-SubCell"/>
</dbReference>
<feature type="transmembrane region" description="Helical" evidence="7">
    <location>
        <begin position="403"/>
        <end position="428"/>
    </location>
</feature>